<evidence type="ECO:0008006" key="3">
    <source>
        <dbReference type="Google" id="ProtNLM"/>
    </source>
</evidence>
<organism evidence="1 2">
    <name type="scientific">Rotaria magnacalcarata</name>
    <dbReference type="NCBI Taxonomy" id="392030"/>
    <lineage>
        <taxon>Eukaryota</taxon>
        <taxon>Metazoa</taxon>
        <taxon>Spiralia</taxon>
        <taxon>Gnathifera</taxon>
        <taxon>Rotifera</taxon>
        <taxon>Eurotatoria</taxon>
        <taxon>Bdelloidea</taxon>
        <taxon>Philodinida</taxon>
        <taxon>Philodinidae</taxon>
        <taxon>Rotaria</taxon>
    </lineage>
</organism>
<accession>A0A8S2S1M5</accession>
<dbReference type="AlphaFoldDB" id="A0A8S2S1M5"/>
<proteinExistence type="predicted"/>
<sequence>MLERALHYLKIPVQLLIFPNEDHSISNNPWHGKIK</sequence>
<evidence type="ECO:0000313" key="1">
    <source>
        <dbReference type="EMBL" id="CAF4199438.1"/>
    </source>
</evidence>
<dbReference type="EMBL" id="CAJOBI010018243">
    <property type="protein sequence ID" value="CAF4199438.1"/>
    <property type="molecule type" value="Genomic_DNA"/>
</dbReference>
<reference evidence="1" key="1">
    <citation type="submission" date="2021-02" db="EMBL/GenBank/DDBJ databases">
        <authorList>
            <person name="Nowell W R."/>
        </authorList>
    </citation>
    <scope>NUCLEOTIDE SEQUENCE</scope>
</reference>
<protein>
    <recommendedName>
        <fullName evidence="3">Peptidase S9 prolyl oligopeptidase catalytic domain-containing protein</fullName>
    </recommendedName>
</protein>
<dbReference type="Proteomes" id="UP000676336">
    <property type="component" value="Unassembled WGS sequence"/>
</dbReference>
<feature type="non-terminal residue" evidence="1">
    <location>
        <position position="35"/>
    </location>
</feature>
<gene>
    <name evidence="1" type="ORF">SMN809_LOCUS21822</name>
</gene>
<evidence type="ECO:0000313" key="2">
    <source>
        <dbReference type="Proteomes" id="UP000676336"/>
    </source>
</evidence>
<comment type="caution">
    <text evidence="1">The sequence shown here is derived from an EMBL/GenBank/DDBJ whole genome shotgun (WGS) entry which is preliminary data.</text>
</comment>
<name>A0A8S2S1M5_9BILA</name>